<dbReference type="PRINTS" id="PR00991">
    <property type="entry name" value="6PFRUCTKNASE"/>
</dbReference>
<evidence type="ECO:0000259" key="7">
    <source>
        <dbReference type="Pfam" id="PF01591"/>
    </source>
</evidence>
<keyword evidence="9" id="KW-1185">Reference proteome</keyword>
<dbReference type="Pfam" id="PF00300">
    <property type="entry name" value="His_Phos_1"/>
    <property type="match status" value="1"/>
</dbReference>
<dbReference type="SUPFAM" id="SSF53254">
    <property type="entry name" value="Phosphoglycerate mutase-like"/>
    <property type="match status" value="1"/>
</dbReference>
<feature type="binding site" evidence="5">
    <location>
        <position position="241"/>
    </location>
    <ligand>
        <name>substrate</name>
    </ligand>
</feature>
<name>A0A7J7JBJ0_BUGNE</name>
<keyword evidence="3" id="KW-0067">ATP-binding</keyword>
<accession>A0A7J7JBJ0</accession>
<protein>
    <submittedName>
        <fullName evidence="8">PFKFB1</fullName>
    </submittedName>
</protein>
<comment type="caution">
    <text evidence="8">The sequence shown here is derived from an EMBL/GenBank/DDBJ whole genome shotgun (WGS) entry which is preliminary data.</text>
</comment>
<dbReference type="GO" id="GO:0006000">
    <property type="term" value="P:fructose metabolic process"/>
    <property type="evidence" value="ECO:0007669"/>
    <property type="project" value="InterPro"/>
</dbReference>
<dbReference type="GO" id="GO:0003873">
    <property type="term" value="F:6-phosphofructo-2-kinase activity"/>
    <property type="evidence" value="ECO:0007669"/>
    <property type="project" value="InterPro"/>
</dbReference>
<dbReference type="SMART" id="SM00855">
    <property type="entry name" value="PGAM"/>
    <property type="match status" value="1"/>
</dbReference>
<comment type="similarity">
    <text evidence="1">In the C-terminal section; belongs to the phosphoglycerate mutase family.</text>
</comment>
<dbReference type="PANTHER" id="PTHR10606:SF44">
    <property type="entry name" value="6-PHOSPHOFRUCTO 2-KINASE_FRUCTOSE 2,6-BISPHOSPHATASE LONG FORM"/>
    <property type="match status" value="1"/>
</dbReference>
<evidence type="ECO:0000256" key="2">
    <source>
        <dbReference type="ARBA" id="ARBA00022741"/>
    </source>
</evidence>
<evidence type="ECO:0000256" key="1">
    <source>
        <dbReference type="ARBA" id="ARBA00008408"/>
    </source>
</evidence>
<dbReference type="Gene3D" id="3.40.50.300">
    <property type="entry name" value="P-loop containing nucleotide triphosphate hydrolases"/>
    <property type="match status" value="1"/>
</dbReference>
<dbReference type="PIRSF" id="PIRSF000709">
    <property type="entry name" value="6PFK_2-Ptase"/>
    <property type="match status" value="1"/>
</dbReference>
<dbReference type="InterPro" id="IPR003094">
    <property type="entry name" value="6Pfruct_kin"/>
</dbReference>
<feature type="active site" description="Tele-phosphohistidine intermediate" evidence="4">
    <location>
        <position position="192"/>
    </location>
</feature>
<gene>
    <name evidence="8" type="ORF">EB796_018070</name>
</gene>
<evidence type="ECO:0000313" key="9">
    <source>
        <dbReference type="Proteomes" id="UP000593567"/>
    </source>
</evidence>
<feature type="compositionally biased region" description="Basic and acidic residues" evidence="6">
    <location>
        <begin position="382"/>
        <end position="394"/>
    </location>
</feature>
<feature type="active site" description="Proton donor/acceptor" evidence="4">
    <location>
        <position position="261"/>
    </location>
</feature>
<evidence type="ECO:0000256" key="4">
    <source>
        <dbReference type="PIRSR" id="PIRSR613078-1"/>
    </source>
</evidence>
<keyword evidence="2" id="KW-0547">Nucleotide-binding</keyword>
<dbReference type="InterPro" id="IPR001345">
    <property type="entry name" value="PG/BPGM_mutase_AS"/>
</dbReference>
<dbReference type="InterPro" id="IPR013078">
    <property type="entry name" value="His_Pase_superF_clade-1"/>
</dbReference>
<dbReference type="GO" id="GO:0005829">
    <property type="term" value="C:cytosol"/>
    <property type="evidence" value="ECO:0007669"/>
    <property type="project" value="TreeGrafter"/>
</dbReference>
<dbReference type="PANTHER" id="PTHR10606">
    <property type="entry name" value="6-PHOSPHOFRUCTO-2-KINASE/FRUCTOSE-2,6-BISPHOSPHATASE"/>
    <property type="match status" value="1"/>
</dbReference>
<dbReference type="InterPro" id="IPR029033">
    <property type="entry name" value="His_PPase_superfam"/>
</dbReference>
<dbReference type="SUPFAM" id="SSF52540">
    <property type="entry name" value="P-loop containing nucleoside triphosphate hydrolases"/>
    <property type="match status" value="1"/>
</dbReference>
<dbReference type="InterPro" id="IPR013079">
    <property type="entry name" value="6Phosfructo_kin"/>
</dbReference>
<dbReference type="CDD" id="cd07067">
    <property type="entry name" value="HP_PGM_like"/>
    <property type="match status" value="1"/>
</dbReference>
<dbReference type="InterPro" id="IPR027417">
    <property type="entry name" value="P-loop_NTPase"/>
</dbReference>
<feature type="region of interest" description="Disordered" evidence="6">
    <location>
        <begin position="382"/>
        <end position="404"/>
    </location>
</feature>
<dbReference type="Gene3D" id="3.40.50.1240">
    <property type="entry name" value="Phosphoglycerate mutase-like"/>
    <property type="match status" value="1"/>
</dbReference>
<dbReference type="GO" id="GO:0004331">
    <property type="term" value="F:fructose-2,6-bisphosphate 2-phosphatase activity"/>
    <property type="evidence" value="ECO:0007669"/>
    <property type="project" value="TreeGrafter"/>
</dbReference>
<dbReference type="Proteomes" id="UP000593567">
    <property type="component" value="Unassembled WGS sequence"/>
</dbReference>
<dbReference type="EMBL" id="VXIV02002686">
    <property type="protein sequence ID" value="KAF6023622.1"/>
    <property type="molecule type" value="Genomic_DNA"/>
</dbReference>
<reference evidence="8" key="1">
    <citation type="submission" date="2020-06" db="EMBL/GenBank/DDBJ databases">
        <title>Draft genome of Bugula neritina, a colonial animal packing powerful symbionts and potential medicines.</title>
        <authorList>
            <person name="Rayko M."/>
        </authorList>
    </citation>
    <scope>NUCLEOTIDE SEQUENCE [LARGE SCALE GENOMIC DNA]</scope>
    <source>
        <strain evidence="8">Kwan_BN1</strain>
    </source>
</reference>
<dbReference type="GO" id="GO:0006003">
    <property type="term" value="P:fructose 2,6-bisphosphate metabolic process"/>
    <property type="evidence" value="ECO:0007669"/>
    <property type="project" value="InterPro"/>
</dbReference>
<evidence type="ECO:0000256" key="6">
    <source>
        <dbReference type="SAM" id="MobiDB-lite"/>
    </source>
</evidence>
<dbReference type="AlphaFoldDB" id="A0A7J7JBJ0"/>
<sequence length="404" mass="46619">MKFELVVLVLAFTSKYPVKTACHLHYSVFRQCALDALEDMAKWFSEQDGEVALFDATNTTRERRKTILEFCCPCDNSAAAHSRQYSVFFIESVCTDKCTVYQNIKDVKVTGPDYDGVDTEVAAQDFVKRISHYQSSYEPLCEEHDRNLSFIKIYDQGEKFLVNKIRGHIQSRAAYYLMNIHTAPRTIYLTRHGESVYNVLGRIGGDADLSIQGEEYAHRLANYIEKENIEDLTVWTSELKRTKQTAEYIKAPIVNWKALNEINAGKCEELTYEEIQEKYPKEFAQRDDDKYRYRYPKGESYADLVSRVEPVIMELEKQENILVIAHQAVARCLLAYFLDKPAEKLPYLKVPLHTVIKLTPYAYGCKVEYIKLEVPAVDTHRSKPKVVQETRSSEDALSTVPKHL</sequence>
<dbReference type="GO" id="GO:0005524">
    <property type="term" value="F:ATP binding"/>
    <property type="evidence" value="ECO:0007669"/>
    <property type="project" value="UniProtKB-KW"/>
</dbReference>
<organism evidence="8 9">
    <name type="scientific">Bugula neritina</name>
    <name type="common">Brown bryozoan</name>
    <name type="synonym">Sertularia neritina</name>
    <dbReference type="NCBI Taxonomy" id="10212"/>
    <lineage>
        <taxon>Eukaryota</taxon>
        <taxon>Metazoa</taxon>
        <taxon>Spiralia</taxon>
        <taxon>Lophotrochozoa</taxon>
        <taxon>Bryozoa</taxon>
        <taxon>Gymnolaemata</taxon>
        <taxon>Cheilostomatida</taxon>
        <taxon>Flustrina</taxon>
        <taxon>Buguloidea</taxon>
        <taxon>Bugulidae</taxon>
        <taxon>Bugula</taxon>
    </lineage>
</organism>
<proteinExistence type="inferred from homology"/>
<dbReference type="OrthoDB" id="267323at2759"/>
<evidence type="ECO:0000256" key="5">
    <source>
        <dbReference type="PIRSR" id="PIRSR613078-2"/>
    </source>
</evidence>
<evidence type="ECO:0000256" key="3">
    <source>
        <dbReference type="ARBA" id="ARBA00022840"/>
    </source>
</evidence>
<dbReference type="FunFam" id="3.40.50.1240:FF:000001">
    <property type="entry name" value="6-phosphofructo-2-kinase/fructose-2, 6-bisphosphatase 3 isoform 2"/>
    <property type="match status" value="1"/>
</dbReference>
<evidence type="ECO:0000313" key="8">
    <source>
        <dbReference type="EMBL" id="KAF6023622.1"/>
    </source>
</evidence>
<dbReference type="Pfam" id="PF01591">
    <property type="entry name" value="6PF2K"/>
    <property type="match status" value="1"/>
</dbReference>
<feature type="domain" description="6-phosphofructo-2-kinase" evidence="7">
    <location>
        <begin position="29"/>
        <end position="184"/>
    </location>
</feature>
<dbReference type="PROSITE" id="PS00175">
    <property type="entry name" value="PG_MUTASE"/>
    <property type="match status" value="1"/>
</dbReference>
<feature type="binding site" evidence="5">
    <location>
        <begin position="191"/>
        <end position="198"/>
    </location>
    <ligand>
        <name>substrate</name>
    </ligand>
</feature>